<organism evidence="6 7">
    <name type="scientific">Agromyces albus</name>
    <dbReference type="NCBI Taxonomy" id="205332"/>
    <lineage>
        <taxon>Bacteria</taxon>
        <taxon>Bacillati</taxon>
        <taxon>Actinomycetota</taxon>
        <taxon>Actinomycetes</taxon>
        <taxon>Micrococcales</taxon>
        <taxon>Microbacteriaceae</taxon>
        <taxon>Agromyces</taxon>
    </lineage>
</organism>
<keyword evidence="3" id="KW-0805">Transcription regulation</keyword>
<sequence>MDGDNSSLTTPILDIIPVSGAAISTLGDFLGSETISASDALAARIDELQFDLGEGPCWDALAAGVPVLEPDLRSAMVRWPAFSEAVSAQPVGSLFAFPLIIGPLRIGALDLYAVQPMELGSQDAKRTEVFASIVSRHVLRRALREAGATDSGDDGPNSRRIIHQATGFVIAQLAISAEDAHLLIQGQAFSQGRSMREIAEDLIERRLTFELNDNAIEVER</sequence>
<dbReference type="EMBL" id="SDPN01000004">
    <property type="protein sequence ID" value="RXZ72628.1"/>
    <property type="molecule type" value="Genomic_DNA"/>
</dbReference>
<reference evidence="6 7" key="1">
    <citation type="submission" date="2019-01" db="EMBL/GenBank/DDBJ databases">
        <title>Agromyces.</title>
        <authorList>
            <person name="Li J."/>
        </authorList>
    </citation>
    <scope>NUCLEOTIDE SEQUENCE [LARGE SCALE GENOMIC DNA]</scope>
    <source>
        <strain evidence="6 7">DSM 15934</strain>
    </source>
</reference>
<proteinExistence type="predicted"/>
<keyword evidence="2" id="KW-0418">Kinase</keyword>
<dbReference type="Gene3D" id="3.30.450.40">
    <property type="match status" value="1"/>
</dbReference>
<evidence type="ECO:0000313" key="6">
    <source>
        <dbReference type="EMBL" id="RXZ72628.1"/>
    </source>
</evidence>
<evidence type="ECO:0000256" key="4">
    <source>
        <dbReference type="ARBA" id="ARBA00023163"/>
    </source>
</evidence>
<evidence type="ECO:0000313" key="7">
    <source>
        <dbReference type="Proteomes" id="UP000293865"/>
    </source>
</evidence>
<evidence type="ECO:0000256" key="3">
    <source>
        <dbReference type="ARBA" id="ARBA00023015"/>
    </source>
</evidence>
<accession>A0A4Q2L3A9</accession>
<dbReference type="InterPro" id="IPR036388">
    <property type="entry name" value="WH-like_DNA-bd_sf"/>
</dbReference>
<evidence type="ECO:0000256" key="2">
    <source>
        <dbReference type="ARBA" id="ARBA00022777"/>
    </source>
</evidence>
<dbReference type="InterPro" id="IPR005561">
    <property type="entry name" value="ANTAR"/>
</dbReference>
<dbReference type="Pfam" id="PF13185">
    <property type="entry name" value="GAF_2"/>
    <property type="match status" value="1"/>
</dbReference>
<dbReference type="InterPro" id="IPR011006">
    <property type="entry name" value="CheY-like_superfamily"/>
</dbReference>
<evidence type="ECO:0000256" key="1">
    <source>
        <dbReference type="ARBA" id="ARBA00022679"/>
    </source>
</evidence>
<dbReference type="OrthoDB" id="7466251at2"/>
<gene>
    <name evidence="6" type="ORF">ESP51_03705</name>
</gene>
<evidence type="ECO:0000259" key="5">
    <source>
        <dbReference type="PROSITE" id="PS50921"/>
    </source>
</evidence>
<keyword evidence="7" id="KW-1185">Reference proteome</keyword>
<comment type="caution">
    <text evidence="6">The sequence shown here is derived from an EMBL/GenBank/DDBJ whole genome shotgun (WGS) entry which is preliminary data.</text>
</comment>
<dbReference type="Pfam" id="PF03861">
    <property type="entry name" value="ANTAR"/>
    <property type="match status" value="1"/>
</dbReference>
<dbReference type="SUPFAM" id="SSF52172">
    <property type="entry name" value="CheY-like"/>
    <property type="match status" value="1"/>
</dbReference>
<keyword evidence="4" id="KW-0804">Transcription</keyword>
<dbReference type="GO" id="GO:0003723">
    <property type="term" value="F:RNA binding"/>
    <property type="evidence" value="ECO:0007669"/>
    <property type="project" value="InterPro"/>
</dbReference>
<dbReference type="SUPFAM" id="SSF55781">
    <property type="entry name" value="GAF domain-like"/>
    <property type="match status" value="1"/>
</dbReference>
<dbReference type="Gene3D" id="1.10.10.10">
    <property type="entry name" value="Winged helix-like DNA-binding domain superfamily/Winged helix DNA-binding domain"/>
    <property type="match status" value="1"/>
</dbReference>
<keyword evidence="1" id="KW-0808">Transferase</keyword>
<name>A0A4Q2L3A9_9MICO</name>
<dbReference type="AlphaFoldDB" id="A0A4Q2L3A9"/>
<dbReference type="Proteomes" id="UP000293865">
    <property type="component" value="Unassembled WGS sequence"/>
</dbReference>
<dbReference type="InterPro" id="IPR003018">
    <property type="entry name" value="GAF"/>
</dbReference>
<dbReference type="InterPro" id="IPR029016">
    <property type="entry name" value="GAF-like_dom_sf"/>
</dbReference>
<feature type="domain" description="ANTAR" evidence="5">
    <location>
        <begin position="142"/>
        <end position="203"/>
    </location>
</feature>
<dbReference type="PROSITE" id="PS50921">
    <property type="entry name" value="ANTAR"/>
    <property type="match status" value="1"/>
</dbReference>
<protein>
    <submittedName>
        <fullName evidence="6">ANTAR domain-containing protein</fullName>
    </submittedName>
</protein>
<dbReference type="SMART" id="SM01012">
    <property type="entry name" value="ANTAR"/>
    <property type="match status" value="1"/>
</dbReference>
<dbReference type="GO" id="GO:0016301">
    <property type="term" value="F:kinase activity"/>
    <property type="evidence" value="ECO:0007669"/>
    <property type="project" value="UniProtKB-KW"/>
</dbReference>